<organism evidence="1 2">
    <name type="scientific">Geotrichum galactomycetum</name>
    <dbReference type="NCBI Taxonomy" id="27317"/>
    <lineage>
        <taxon>Eukaryota</taxon>
        <taxon>Fungi</taxon>
        <taxon>Dikarya</taxon>
        <taxon>Ascomycota</taxon>
        <taxon>Saccharomycotina</taxon>
        <taxon>Dipodascomycetes</taxon>
        <taxon>Dipodascales</taxon>
        <taxon>Dipodascaceae</taxon>
        <taxon>Geotrichum</taxon>
    </lineage>
</organism>
<sequence length="330" mass="36134">MPFDTAPDPITITQASPHKQKFFSFGKSPASVPLSSPSSSSSSSSMNTFFSNVCKVPRTLKNMLIRASSPNPASDTKHKPKKRTKLKPIDLFQPLSLTTSEEDNAAYGYVVANSQQKHKKYSTNVDTKQYRLPTSADRKKSKVSAATESHATNNNLESISQAITPTTGTELPKSEITNTTTATTLGSNDISNENVSPATTAEGPAPITRNKHSSYYDELLAENDIDNLSISSSSDSESDDEEERLTPGDRRWKRQHKAWLKPHPDTATPPRPSVVKHMSEAERIAVYKYLVVNNRRLREPLSLADTLVVLRSGWVASGQCPVFAVTAGTI</sequence>
<evidence type="ECO:0000313" key="1">
    <source>
        <dbReference type="EMBL" id="KAF5093123.1"/>
    </source>
</evidence>
<reference evidence="1 2" key="1">
    <citation type="journal article" date="2020" name="Front. Microbiol.">
        <title>Phenotypic and Genetic Characterization of the Cheese Ripening Yeast Geotrichum candidum.</title>
        <authorList>
            <person name="Perkins V."/>
            <person name="Vignola S."/>
            <person name="Lessard M.H."/>
            <person name="Plante P.L."/>
            <person name="Corbeil J."/>
            <person name="Dugat-Bony E."/>
            <person name="Frenette M."/>
            <person name="Labrie S."/>
        </authorList>
    </citation>
    <scope>NUCLEOTIDE SEQUENCE [LARGE SCALE GENOMIC DNA]</scope>
    <source>
        <strain evidence="1 2">LMA-1147</strain>
    </source>
</reference>
<dbReference type="Proteomes" id="UP000744676">
    <property type="component" value="Unassembled WGS sequence"/>
</dbReference>
<proteinExistence type="predicted"/>
<dbReference type="EMBL" id="QVQA01000277">
    <property type="protein sequence ID" value="KAF5093123.1"/>
    <property type="molecule type" value="Genomic_DNA"/>
</dbReference>
<name>A0ACB6UYZ8_9ASCO</name>
<evidence type="ECO:0000313" key="2">
    <source>
        <dbReference type="Proteomes" id="UP000744676"/>
    </source>
</evidence>
<comment type="caution">
    <text evidence="1">The sequence shown here is derived from an EMBL/GenBank/DDBJ whole genome shotgun (WGS) entry which is preliminary data.</text>
</comment>
<accession>A0ACB6UYZ8</accession>
<protein>
    <submittedName>
        <fullName evidence="1">Uncharacterized protein</fullName>
    </submittedName>
</protein>
<gene>
    <name evidence="1" type="ORF">D0Z00_004231</name>
</gene>
<keyword evidence="2" id="KW-1185">Reference proteome</keyword>